<name>K8F442_9CHLO</name>
<dbReference type="Gene3D" id="2.40.50.140">
    <property type="entry name" value="Nucleic acid-binding proteins"/>
    <property type="match status" value="2"/>
</dbReference>
<protein>
    <submittedName>
        <fullName evidence="3">30S ribosomal protein S1</fullName>
    </submittedName>
</protein>
<dbReference type="AlphaFoldDB" id="K8F442"/>
<feature type="compositionally biased region" description="Basic and acidic residues" evidence="1">
    <location>
        <begin position="74"/>
        <end position="92"/>
    </location>
</feature>
<dbReference type="SMART" id="SM00316">
    <property type="entry name" value="S1"/>
    <property type="match status" value="2"/>
</dbReference>
<evidence type="ECO:0000259" key="2">
    <source>
        <dbReference type="PROSITE" id="PS50126"/>
    </source>
</evidence>
<dbReference type="Pfam" id="PF00575">
    <property type="entry name" value="S1"/>
    <property type="match status" value="2"/>
</dbReference>
<evidence type="ECO:0000313" key="4">
    <source>
        <dbReference type="Proteomes" id="UP000198341"/>
    </source>
</evidence>
<dbReference type="InterPro" id="IPR018664">
    <property type="entry name" value="DUF2103_metal-binding"/>
</dbReference>
<evidence type="ECO:0000256" key="1">
    <source>
        <dbReference type="SAM" id="MobiDB-lite"/>
    </source>
</evidence>
<dbReference type="InterPro" id="IPR052757">
    <property type="entry name" value="Ribosomal_protein_S1"/>
</dbReference>
<proteinExistence type="predicted"/>
<dbReference type="GO" id="GO:0005840">
    <property type="term" value="C:ribosome"/>
    <property type="evidence" value="ECO:0007669"/>
    <property type="project" value="UniProtKB-KW"/>
</dbReference>
<gene>
    <name evidence="3" type="ordered locus">Bathy14g00400</name>
</gene>
<feature type="domain" description="S1 motif" evidence="2">
    <location>
        <begin position="124"/>
        <end position="203"/>
    </location>
</feature>
<dbReference type="GeneID" id="19011726"/>
<sequence length="437" mass="48250">MSSSLALSSMLCLGHHHGRGNSRGTVVSANTTAKRWPKVSDMKRRVWSSKSASSSRPSSSSKRIVSYAFSEETEQTKETKSLKEGPTEKGVEKAPNNVESKNESQKDKESAELKRDLMKALESGKKVTGKVEAVNRGGLILRVMKNKYRAFLPKSQMRSSRLKFCKTTKAELTEAEVMKQQIGNLIDVKFVEVTPKRVVCSEKSLIQENAEKKLPVGTQQRVVVTNLSDFGAFVEVINNDNNSSSSQEQDQLLSPVGLEGLIHISELSWNKVAHPRDVCRVGDELEVKVLEVANSGQRVNFSAKQMLDDPLMETLDTIMPVTMPELSFDDSDSAFASGDFDGEEGTKMEASLPGLPRICAELLSEDGVEAVIPGRTAVERRVVSQDLELWLTNVQVEDGYNLLARSGRQVQEIHVVTSLNREAIKRAIKRATRATNA</sequence>
<dbReference type="RefSeq" id="XP_007509123.1">
    <property type="nucleotide sequence ID" value="XM_007509061.1"/>
</dbReference>
<dbReference type="OrthoDB" id="412781at2759"/>
<dbReference type="GO" id="GO:0003676">
    <property type="term" value="F:nucleic acid binding"/>
    <property type="evidence" value="ECO:0007669"/>
    <property type="project" value="InterPro"/>
</dbReference>
<keyword evidence="3" id="KW-0689">Ribosomal protein</keyword>
<dbReference type="PANTHER" id="PTHR47559">
    <property type="entry name" value="OS03G0844900 PROTEIN"/>
    <property type="match status" value="1"/>
</dbReference>
<feature type="domain" description="S1 motif" evidence="2">
    <location>
        <begin position="217"/>
        <end position="304"/>
    </location>
</feature>
<dbReference type="KEGG" id="bpg:Bathy14g00400"/>
<dbReference type="STRING" id="41875.K8F442"/>
<dbReference type="EMBL" id="FO082265">
    <property type="protein sequence ID" value="CCO19580.1"/>
    <property type="molecule type" value="Genomic_DNA"/>
</dbReference>
<feature type="compositionally biased region" description="Polar residues" evidence="1">
    <location>
        <begin position="22"/>
        <end position="33"/>
    </location>
</feature>
<dbReference type="eggNOG" id="ENOG502QU9J">
    <property type="taxonomic scope" value="Eukaryota"/>
</dbReference>
<keyword evidence="4" id="KW-1185">Reference proteome</keyword>
<dbReference type="InterPro" id="IPR003029">
    <property type="entry name" value="S1_domain"/>
</dbReference>
<organism evidence="3 4">
    <name type="scientific">Bathycoccus prasinos</name>
    <dbReference type="NCBI Taxonomy" id="41875"/>
    <lineage>
        <taxon>Eukaryota</taxon>
        <taxon>Viridiplantae</taxon>
        <taxon>Chlorophyta</taxon>
        <taxon>Mamiellophyceae</taxon>
        <taxon>Mamiellales</taxon>
        <taxon>Bathycoccaceae</taxon>
        <taxon>Bathycoccus</taxon>
    </lineage>
</organism>
<accession>K8F442</accession>
<keyword evidence="3" id="KW-0687">Ribonucleoprotein</keyword>
<feature type="region of interest" description="Disordered" evidence="1">
    <location>
        <begin position="16"/>
        <end position="112"/>
    </location>
</feature>
<feature type="compositionally biased region" description="Low complexity" evidence="1">
    <location>
        <begin position="48"/>
        <end position="66"/>
    </location>
</feature>
<dbReference type="Pfam" id="PF09876">
    <property type="entry name" value="DUF2103"/>
    <property type="match status" value="1"/>
</dbReference>
<reference evidence="3 4" key="1">
    <citation type="submission" date="2011-10" db="EMBL/GenBank/DDBJ databases">
        <authorList>
            <person name="Genoscope - CEA"/>
        </authorList>
    </citation>
    <scope>NUCLEOTIDE SEQUENCE [LARGE SCALE GENOMIC DNA]</scope>
    <source>
        <strain evidence="3 4">RCC 1105</strain>
    </source>
</reference>
<dbReference type="InterPro" id="IPR012340">
    <property type="entry name" value="NA-bd_OB-fold"/>
</dbReference>
<feature type="compositionally biased region" description="Basic and acidic residues" evidence="1">
    <location>
        <begin position="100"/>
        <end position="112"/>
    </location>
</feature>
<dbReference type="PROSITE" id="PS50126">
    <property type="entry name" value="S1"/>
    <property type="match status" value="2"/>
</dbReference>
<dbReference type="Proteomes" id="UP000198341">
    <property type="component" value="Chromosome 14"/>
</dbReference>
<evidence type="ECO:0000313" key="3">
    <source>
        <dbReference type="EMBL" id="CCO19580.1"/>
    </source>
</evidence>
<dbReference type="SUPFAM" id="SSF50249">
    <property type="entry name" value="Nucleic acid-binding proteins"/>
    <property type="match status" value="2"/>
</dbReference>
<dbReference type="PANTHER" id="PTHR47559:SF1">
    <property type="entry name" value="OS03G0844900 PROTEIN"/>
    <property type="match status" value="1"/>
</dbReference>